<feature type="region of interest" description="Disordered" evidence="2">
    <location>
        <begin position="53"/>
        <end position="80"/>
    </location>
</feature>
<dbReference type="InterPro" id="IPR001138">
    <property type="entry name" value="Zn2Cys6_DnaBD"/>
</dbReference>
<feature type="domain" description="Zn(2)-C6 fungal-type" evidence="3">
    <location>
        <begin position="9"/>
        <end position="37"/>
    </location>
</feature>
<dbReference type="InterPro" id="IPR053178">
    <property type="entry name" value="Osmoadaptation_assoc"/>
</dbReference>
<dbReference type="SMART" id="SM00066">
    <property type="entry name" value="GAL4"/>
    <property type="match status" value="1"/>
</dbReference>
<dbReference type="PROSITE" id="PS00463">
    <property type="entry name" value="ZN2_CY6_FUNGAL_1"/>
    <property type="match status" value="1"/>
</dbReference>
<sequence length="378" mass="41002">MPGVPHGRACDACRRQKKKCDCSTPTCSRCLRLGLECKGSGERRYLFKDQKCARRRPGPQTTDKVAGAPASSAFLPSSSTHPPAGVSIVSTVPCDENQLLVGALLSTIAPSTNIRFNLAQTYGPFLDFVPQRLGTHVALDTATQALICAHRNVCLGLKATVESLTWYSKAVRALRTTMEDPGIASGSNTVCTALILIMCQWFQGLWRRDLRMHPTLFDDLTKGLYNDGGDGTDEIMTKRTQIPRLLSLARGALHSNGTNPGSYDILEELGAIYGRFIGFAHHLRSVLTTVAPSSAGLMPTQPYGACLILACVSSCMLRGLVLGNPERHMDHNDHRRYQQLLCEAEELADATLALAPEAAKRRPIGAVHMMANCVAAWA</sequence>
<evidence type="ECO:0000256" key="1">
    <source>
        <dbReference type="ARBA" id="ARBA00023242"/>
    </source>
</evidence>
<dbReference type="PANTHER" id="PTHR38111:SF11">
    <property type="entry name" value="TRANSCRIPTION FACTOR DOMAIN-CONTAINING PROTEIN-RELATED"/>
    <property type="match status" value="1"/>
</dbReference>
<organism evidence="4 5">
    <name type="scientific">Apiospora kogelbergensis</name>
    <dbReference type="NCBI Taxonomy" id="1337665"/>
    <lineage>
        <taxon>Eukaryota</taxon>
        <taxon>Fungi</taxon>
        <taxon>Dikarya</taxon>
        <taxon>Ascomycota</taxon>
        <taxon>Pezizomycotina</taxon>
        <taxon>Sordariomycetes</taxon>
        <taxon>Xylariomycetidae</taxon>
        <taxon>Amphisphaeriales</taxon>
        <taxon>Apiosporaceae</taxon>
        <taxon>Apiospora</taxon>
    </lineage>
</organism>
<accession>A0AAW0RAK5</accession>
<dbReference type="GO" id="GO:0008270">
    <property type="term" value="F:zinc ion binding"/>
    <property type="evidence" value="ECO:0007669"/>
    <property type="project" value="InterPro"/>
</dbReference>
<dbReference type="Proteomes" id="UP001392437">
    <property type="component" value="Unassembled WGS sequence"/>
</dbReference>
<dbReference type="PROSITE" id="PS50048">
    <property type="entry name" value="ZN2_CY6_FUNGAL_2"/>
    <property type="match status" value="1"/>
</dbReference>
<keyword evidence="5" id="KW-1185">Reference proteome</keyword>
<dbReference type="AlphaFoldDB" id="A0AAW0RAK5"/>
<keyword evidence="1" id="KW-0539">Nucleus</keyword>
<protein>
    <submittedName>
        <fullName evidence="4">Transcriptional regulator family: Fungal Specific TF</fullName>
    </submittedName>
</protein>
<dbReference type="Gene3D" id="4.10.240.10">
    <property type="entry name" value="Zn(2)-C6 fungal-type DNA-binding domain"/>
    <property type="match status" value="1"/>
</dbReference>
<dbReference type="GO" id="GO:0000981">
    <property type="term" value="F:DNA-binding transcription factor activity, RNA polymerase II-specific"/>
    <property type="evidence" value="ECO:0007669"/>
    <property type="project" value="InterPro"/>
</dbReference>
<dbReference type="PANTHER" id="PTHR38111">
    <property type="entry name" value="ZN(2)-C6 FUNGAL-TYPE DOMAIN-CONTAINING PROTEIN-RELATED"/>
    <property type="match status" value="1"/>
</dbReference>
<gene>
    <name evidence="4" type="ORF">PG999_000049</name>
</gene>
<dbReference type="InterPro" id="IPR036864">
    <property type="entry name" value="Zn2-C6_fun-type_DNA-bd_sf"/>
</dbReference>
<evidence type="ECO:0000313" key="5">
    <source>
        <dbReference type="Proteomes" id="UP001392437"/>
    </source>
</evidence>
<reference evidence="4 5" key="1">
    <citation type="submission" date="2023-01" db="EMBL/GenBank/DDBJ databases">
        <title>Analysis of 21 Apiospora genomes using comparative genomics revels a genus with tremendous synthesis potential of carbohydrate active enzymes and secondary metabolites.</title>
        <authorList>
            <person name="Sorensen T."/>
        </authorList>
    </citation>
    <scope>NUCLEOTIDE SEQUENCE [LARGE SCALE GENOMIC DNA]</scope>
    <source>
        <strain evidence="4 5">CBS 117206</strain>
    </source>
</reference>
<feature type="compositionally biased region" description="Low complexity" evidence="2">
    <location>
        <begin position="66"/>
        <end position="79"/>
    </location>
</feature>
<proteinExistence type="predicted"/>
<name>A0AAW0RAK5_9PEZI</name>
<comment type="caution">
    <text evidence="4">The sequence shown here is derived from an EMBL/GenBank/DDBJ whole genome shotgun (WGS) entry which is preliminary data.</text>
</comment>
<evidence type="ECO:0000259" key="3">
    <source>
        <dbReference type="PROSITE" id="PS50048"/>
    </source>
</evidence>
<dbReference type="EMBL" id="JAQQWP010000001">
    <property type="protein sequence ID" value="KAK8131876.1"/>
    <property type="molecule type" value="Genomic_DNA"/>
</dbReference>
<evidence type="ECO:0000313" key="4">
    <source>
        <dbReference type="EMBL" id="KAK8131876.1"/>
    </source>
</evidence>
<dbReference type="Pfam" id="PF00172">
    <property type="entry name" value="Zn_clus"/>
    <property type="match status" value="1"/>
</dbReference>
<dbReference type="CDD" id="cd00067">
    <property type="entry name" value="GAL4"/>
    <property type="match status" value="1"/>
</dbReference>
<evidence type="ECO:0000256" key="2">
    <source>
        <dbReference type="SAM" id="MobiDB-lite"/>
    </source>
</evidence>
<dbReference type="SUPFAM" id="SSF57701">
    <property type="entry name" value="Zn2/Cys6 DNA-binding domain"/>
    <property type="match status" value="1"/>
</dbReference>